<accession>A0A835KKZ8</accession>
<feature type="region of interest" description="Disordered" evidence="1">
    <location>
        <begin position="81"/>
        <end position="122"/>
    </location>
</feature>
<sequence>MDMRSVMCNKTSNKLLYLACTNAEAPRGHRGNAADLRIYTTSEHQAVLWVAVRNGDHVLMRHVSNGLLQANGRYRRWLNGVSVDDDASNQSTMNIGRSRPSGAASPRPRADDAGRRGPWPAS</sequence>
<name>A0A835KKZ8_9POAL</name>
<dbReference type="OrthoDB" id="617902at2759"/>
<dbReference type="PANTHER" id="PTHR31205:SF3">
    <property type="entry name" value="OS06G0161100 PROTEIN"/>
    <property type="match status" value="1"/>
</dbReference>
<protein>
    <submittedName>
        <fullName evidence="2">Uncharacterized protein</fullName>
    </submittedName>
</protein>
<dbReference type="Proteomes" id="UP000636709">
    <property type="component" value="Unassembled WGS sequence"/>
</dbReference>
<evidence type="ECO:0000313" key="3">
    <source>
        <dbReference type="Proteomes" id="UP000636709"/>
    </source>
</evidence>
<dbReference type="AlphaFoldDB" id="A0A835KKZ8"/>
<dbReference type="PANTHER" id="PTHR31205">
    <property type="entry name" value="ACTIN CROSS-LINKING PROTEIN (DUF569)"/>
    <property type="match status" value="1"/>
</dbReference>
<keyword evidence="3" id="KW-1185">Reference proteome</keyword>
<gene>
    <name evidence="2" type="ORF">HU200_015494</name>
</gene>
<evidence type="ECO:0000256" key="1">
    <source>
        <dbReference type="SAM" id="MobiDB-lite"/>
    </source>
</evidence>
<reference evidence="2" key="1">
    <citation type="submission" date="2020-07" db="EMBL/GenBank/DDBJ databases">
        <title>Genome sequence and genetic diversity analysis of an under-domesticated orphan crop, white fonio (Digitaria exilis).</title>
        <authorList>
            <person name="Bennetzen J.L."/>
            <person name="Chen S."/>
            <person name="Ma X."/>
            <person name="Wang X."/>
            <person name="Yssel A.E.J."/>
            <person name="Chaluvadi S.R."/>
            <person name="Johnson M."/>
            <person name="Gangashetty P."/>
            <person name="Hamidou F."/>
            <person name="Sanogo M.D."/>
            <person name="Zwaenepoel A."/>
            <person name="Wallace J."/>
            <person name="Van De Peer Y."/>
            <person name="Van Deynze A."/>
        </authorList>
    </citation>
    <scope>NUCLEOTIDE SEQUENCE</scope>
    <source>
        <tissue evidence="2">Leaves</tissue>
    </source>
</reference>
<proteinExistence type="predicted"/>
<comment type="caution">
    <text evidence="2">The sequence shown here is derived from an EMBL/GenBank/DDBJ whole genome shotgun (WGS) entry which is preliminary data.</text>
</comment>
<evidence type="ECO:0000313" key="2">
    <source>
        <dbReference type="EMBL" id="KAF8733123.1"/>
    </source>
</evidence>
<dbReference type="EMBL" id="JACEFO010001603">
    <property type="protein sequence ID" value="KAF8733123.1"/>
    <property type="molecule type" value="Genomic_DNA"/>
</dbReference>
<organism evidence="2 3">
    <name type="scientific">Digitaria exilis</name>
    <dbReference type="NCBI Taxonomy" id="1010633"/>
    <lineage>
        <taxon>Eukaryota</taxon>
        <taxon>Viridiplantae</taxon>
        <taxon>Streptophyta</taxon>
        <taxon>Embryophyta</taxon>
        <taxon>Tracheophyta</taxon>
        <taxon>Spermatophyta</taxon>
        <taxon>Magnoliopsida</taxon>
        <taxon>Liliopsida</taxon>
        <taxon>Poales</taxon>
        <taxon>Poaceae</taxon>
        <taxon>PACMAD clade</taxon>
        <taxon>Panicoideae</taxon>
        <taxon>Panicodae</taxon>
        <taxon>Paniceae</taxon>
        <taxon>Anthephorinae</taxon>
        <taxon>Digitaria</taxon>
    </lineage>
</organism>